<keyword evidence="1" id="KW-0489">Methyltransferase</keyword>
<keyword evidence="1" id="KW-0808">Transferase</keyword>
<protein>
    <submittedName>
        <fullName evidence="1">SETMR methyltransferase</fullName>
    </submittedName>
</protein>
<proteinExistence type="predicted"/>
<dbReference type="GO" id="GO:0008168">
    <property type="term" value="F:methyltransferase activity"/>
    <property type="evidence" value="ECO:0007669"/>
    <property type="project" value="UniProtKB-KW"/>
</dbReference>
<dbReference type="Gene3D" id="3.30.420.10">
    <property type="entry name" value="Ribonuclease H-like superfamily/Ribonuclease H"/>
    <property type="match status" value="1"/>
</dbReference>
<gene>
    <name evidence="1" type="primary">Setmar_71</name>
    <name evidence="1" type="ORF">G6Z75_0013702</name>
</gene>
<reference evidence="1" key="1">
    <citation type="submission" date="2020-02" db="EMBL/GenBank/DDBJ databases">
        <title>Relaxed selection underlies rapid genomic changes in the transitions from sociality to social parasitism in ants.</title>
        <authorList>
            <person name="Bi X."/>
        </authorList>
    </citation>
    <scope>NUCLEOTIDE SEQUENCE</scope>
    <source>
        <strain evidence="1">BGI-DK2013a</strain>
        <tissue evidence="1">Whole body</tissue>
    </source>
</reference>
<sequence>SFSSCFARHHKRRGMLTAGVSLLHDNARPHVAASTTALLNQFSWDVLIHPPYSPDLYNKKNFSYVKNSFDIVNKLNGKVIDKNFSIISFDVVSWSLYTNIPTDLVLKSIERRRCMNWDNVRILDTEQLLMKRRISEMIYIKGQMVSISKMTLKICPMFICLFLRKISLTLNK</sequence>
<dbReference type="InterPro" id="IPR036397">
    <property type="entry name" value="RNaseH_sf"/>
</dbReference>
<comment type="caution">
    <text evidence="1">The sequence shown here is derived from an EMBL/GenBank/DDBJ whole genome shotgun (WGS) entry which is preliminary data.</text>
</comment>
<evidence type="ECO:0000313" key="2">
    <source>
        <dbReference type="Proteomes" id="UP000667349"/>
    </source>
</evidence>
<name>A0A836JMW0_9HYME</name>
<keyword evidence="2" id="KW-1185">Reference proteome</keyword>
<dbReference type="GO" id="GO:0032259">
    <property type="term" value="P:methylation"/>
    <property type="evidence" value="ECO:0007669"/>
    <property type="project" value="UniProtKB-KW"/>
</dbReference>
<accession>A0A836JMW0</accession>
<evidence type="ECO:0000313" key="1">
    <source>
        <dbReference type="EMBL" id="KAG5312847.1"/>
    </source>
</evidence>
<dbReference type="PANTHER" id="PTHR46060">
    <property type="entry name" value="MARINER MOS1 TRANSPOSASE-LIKE PROTEIN"/>
    <property type="match status" value="1"/>
</dbReference>
<dbReference type="Proteomes" id="UP000667349">
    <property type="component" value="Unassembled WGS sequence"/>
</dbReference>
<organism evidence="1 2">
    <name type="scientific">Acromyrmex insinuator</name>
    <dbReference type="NCBI Taxonomy" id="230686"/>
    <lineage>
        <taxon>Eukaryota</taxon>
        <taxon>Metazoa</taxon>
        <taxon>Ecdysozoa</taxon>
        <taxon>Arthropoda</taxon>
        <taxon>Hexapoda</taxon>
        <taxon>Insecta</taxon>
        <taxon>Pterygota</taxon>
        <taxon>Neoptera</taxon>
        <taxon>Endopterygota</taxon>
        <taxon>Hymenoptera</taxon>
        <taxon>Apocrita</taxon>
        <taxon>Aculeata</taxon>
        <taxon>Formicoidea</taxon>
        <taxon>Formicidae</taxon>
        <taxon>Myrmicinae</taxon>
        <taxon>Acromyrmex</taxon>
    </lineage>
</organism>
<feature type="non-terminal residue" evidence="1">
    <location>
        <position position="172"/>
    </location>
</feature>
<dbReference type="EMBL" id="JAANHZ010000287">
    <property type="protein sequence ID" value="KAG5312847.1"/>
    <property type="molecule type" value="Genomic_DNA"/>
</dbReference>
<dbReference type="AlphaFoldDB" id="A0A836JMW0"/>
<dbReference type="PANTHER" id="PTHR46060:SF1">
    <property type="entry name" value="MARINER MOS1 TRANSPOSASE-LIKE PROTEIN"/>
    <property type="match status" value="1"/>
</dbReference>
<feature type="non-terminal residue" evidence="1">
    <location>
        <position position="1"/>
    </location>
</feature>
<dbReference type="InterPro" id="IPR052709">
    <property type="entry name" value="Transposase-MT_Hybrid"/>
</dbReference>
<dbReference type="GO" id="GO:0003676">
    <property type="term" value="F:nucleic acid binding"/>
    <property type="evidence" value="ECO:0007669"/>
    <property type="project" value="InterPro"/>
</dbReference>